<comment type="function">
    <text evidence="20">Catalyzes the synthesis of dihydrouridine, a modified base found in the D-loop of most tRNAs. Specifically modifies U47 in cytoplasmic tRNAs.</text>
</comment>
<comment type="catalytic activity">
    <reaction evidence="18">
        <text>5,6-dihydrouridine(47) in tRNA + NADP(+) = uridine(47) in tRNA + NADPH + H(+)</text>
        <dbReference type="Rhea" id="RHEA:53360"/>
        <dbReference type="Rhea" id="RHEA-COMP:13539"/>
        <dbReference type="Rhea" id="RHEA-COMP:13540"/>
        <dbReference type="ChEBI" id="CHEBI:15378"/>
        <dbReference type="ChEBI" id="CHEBI:57783"/>
        <dbReference type="ChEBI" id="CHEBI:58349"/>
        <dbReference type="ChEBI" id="CHEBI:65315"/>
        <dbReference type="ChEBI" id="CHEBI:74443"/>
        <dbReference type="EC" id="1.3.1.89"/>
    </reaction>
    <physiologicalReaction direction="right-to-left" evidence="18">
        <dbReference type="Rhea" id="RHEA:53362"/>
    </physiologicalReaction>
</comment>
<evidence type="ECO:0000256" key="7">
    <source>
        <dbReference type="ARBA" id="ARBA00022694"/>
    </source>
</evidence>
<sequence length="661" mass="75227">MESDSTLASDTSETERPATPKLNPLKRAAPSDRKGVAPIKPEYLIKVPKEERLTEETVFGDDAAVEPPKKKPLATRQRGQNKEHLVKAFSENIRLCLWTAQGEECPNSACRCSHDLLVYMREKAEDLGDRCVNYETFGKCRYGYKCRYLKAHISSDGKLLVNKELAEKNIVTEINANMPLDKYKLLRTFKYKFPKSEPYLKEVQQTINARKEMDEANRKRKLLAEILEPSELENYVAGSTDNTLAQVDIPNKAVEHISSSLKEASQRASEAEQFADTPDVPLRPVEKKHISFNNKLYLAPLTTVGNLPFRRICKEFGADITCGEMAMAVNMLKGQKGEWTLMKRHVSEDIFGVQICGAKVDHVVRCAEVIGNELDVDFVDLNTGCPIDLVFSKGGGSALLREQGKLGKMLVGMQRVLDIPVTIKLRTGVDDKKPIAEKLVPKLEKWGVALASLHGRSRQQRYTKLADWDYISRVSSTIEEYRQTDKISFFGNGDLLSYEDYYQHMNEHNVDGVLVGRGALVKPWLFEEIKTKRNWDISSRERFDILKKYCDYGLEHWGSDNVAGILIYLTFIICLLNVTKTQIFVATAQGVNTTRRFLCEWLSFLHRYIPIGLLEVLPQRINERPSPYYGRDELETLMASPSAKDWIKIRLVDRFANRLSD</sequence>
<dbReference type="Pfam" id="PF01207">
    <property type="entry name" value="Dus"/>
    <property type="match status" value="1"/>
</dbReference>
<dbReference type="CDD" id="cd02801">
    <property type="entry name" value="DUS_like_FMN"/>
    <property type="match status" value="1"/>
</dbReference>
<dbReference type="PANTHER" id="PTHR45846">
    <property type="entry name" value="TRNA-DIHYDROURIDINE(47) SYNTHASE [NAD(P)(+)]-LIKE"/>
    <property type="match status" value="1"/>
</dbReference>
<keyword evidence="6" id="KW-0507">mRNA processing</keyword>
<organism evidence="23 24">
    <name type="scientific">Paraglomus brasilianum</name>
    <dbReference type="NCBI Taxonomy" id="144538"/>
    <lineage>
        <taxon>Eukaryota</taxon>
        <taxon>Fungi</taxon>
        <taxon>Fungi incertae sedis</taxon>
        <taxon>Mucoromycota</taxon>
        <taxon>Glomeromycotina</taxon>
        <taxon>Glomeromycetes</taxon>
        <taxon>Paraglomerales</taxon>
        <taxon>Paraglomeraceae</taxon>
        <taxon>Paraglomus</taxon>
    </lineage>
</organism>
<evidence type="ECO:0000256" key="21">
    <source>
        <dbReference type="SAM" id="MobiDB-lite"/>
    </source>
</evidence>
<evidence type="ECO:0000256" key="6">
    <source>
        <dbReference type="ARBA" id="ARBA00022664"/>
    </source>
</evidence>
<evidence type="ECO:0000256" key="10">
    <source>
        <dbReference type="ARBA" id="ARBA00022771"/>
    </source>
</evidence>
<evidence type="ECO:0000256" key="15">
    <source>
        <dbReference type="ARBA" id="ARBA00048266"/>
    </source>
</evidence>
<evidence type="ECO:0000256" key="9">
    <source>
        <dbReference type="ARBA" id="ARBA00022737"/>
    </source>
</evidence>
<protein>
    <recommendedName>
        <fullName evidence="3 20">tRNA-dihydrouridine(47) synthase [NAD(P)(+)]</fullName>
        <ecNumber evidence="2 20">1.3.1.89</ecNumber>
    </recommendedName>
    <alternativeName>
        <fullName evidence="20">tRNA-dihydrouridine synthase 3</fullName>
    </alternativeName>
</protein>
<dbReference type="GO" id="GO:0003723">
    <property type="term" value="F:RNA binding"/>
    <property type="evidence" value="ECO:0007669"/>
    <property type="project" value="TreeGrafter"/>
</dbReference>
<proteinExistence type="inferred from homology"/>
<reference evidence="23" key="1">
    <citation type="submission" date="2021-06" db="EMBL/GenBank/DDBJ databases">
        <authorList>
            <person name="Kallberg Y."/>
            <person name="Tangrot J."/>
            <person name="Rosling A."/>
        </authorList>
    </citation>
    <scope>NUCLEOTIDE SEQUENCE</scope>
    <source>
        <strain evidence="23">BR232B</strain>
    </source>
</reference>
<evidence type="ECO:0000256" key="11">
    <source>
        <dbReference type="ARBA" id="ARBA00022833"/>
    </source>
</evidence>
<dbReference type="InterPro" id="IPR035587">
    <property type="entry name" value="DUS-like_FMN-bd"/>
</dbReference>
<accession>A0A9N9CRG0</accession>
<dbReference type="PROSITE" id="PS50103">
    <property type="entry name" value="ZF_C3H1"/>
    <property type="match status" value="1"/>
</dbReference>
<evidence type="ECO:0000256" key="20">
    <source>
        <dbReference type="RuleBase" id="RU291113"/>
    </source>
</evidence>
<evidence type="ECO:0000256" key="4">
    <source>
        <dbReference type="ARBA" id="ARBA00022630"/>
    </source>
</evidence>
<dbReference type="FunFam" id="3.20.20.70:FF:000067">
    <property type="entry name" value="tRNA-dihydrouridine(47) synthase [NAD(P)(+)]"/>
    <property type="match status" value="1"/>
</dbReference>
<keyword evidence="8 19" id="KW-0479">Metal-binding</keyword>
<gene>
    <name evidence="23" type="ORF">PBRASI_LOCUS8179</name>
</gene>
<evidence type="ECO:0000313" key="24">
    <source>
        <dbReference type="Proteomes" id="UP000789739"/>
    </source>
</evidence>
<comment type="catalytic activity">
    <reaction evidence="15">
        <text>5,6-dihydrouridine(47) in tRNA + NAD(+) = uridine(47) in tRNA + NADH + H(+)</text>
        <dbReference type="Rhea" id="RHEA:53364"/>
        <dbReference type="Rhea" id="RHEA-COMP:13539"/>
        <dbReference type="Rhea" id="RHEA-COMP:13540"/>
        <dbReference type="ChEBI" id="CHEBI:15378"/>
        <dbReference type="ChEBI" id="CHEBI:57540"/>
        <dbReference type="ChEBI" id="CHEBI:57945"/>
        <dbReference type="ChEBI" id="CHEBI:65315"/>
        <dbReference type="ChEBI" id="CHEBI:74443"/>
        <dbReference type="EC" id="1.3.1.89"/>
    </reaction>
    <physiologicalReaction direction="right-to-left" evidence="15">
        <dbReference type="Rhea" id="RHEA:53366"/>
    </physiologicalReaction>
</comment>
<dbReference type="PANTHER" id="PTHR45846:SF1">
    <property type="entry name" value="TRNA-DIHYDROURIDINE(47) SYNTHASE [NAD(P)(+)]-LIKE"/>
    <property type="match status" value="1"/>
</dbReference>
<evidence type="ECO:0000256" key="18">
    <source>
        <dbReference type="ARBA" id="ARBA00049513"/>
    </source>
</evidence>
<dbReference type="EC" id="1.3.1.89" evidence="2 20"/>
<keyword evidence="24" id="KW-1185">Reference proteome</keyword>
<comment type="caution">
    <text evidence="23">The sequence shown here is derived from an EMBL/GenBank/DDBJ whole genome shotgun (WGS) entry which is preliminary data.</text>
</comment>
<dbReference type="InterPro" id="IPR018517">
    <property type="entry name" value="tRNA_hU_synthase_CS"/>
</dbReference>
<keyword evidence="13 20" id="KW-0560">Oxidoreductase</keyword>
<comment type="catalytic activity">
    <reaction evidence="17">
        <text>a 5,6-dihydrouridine in mRNA + NADP(+) = a uridine in mRNA + NADPH + H(+)</text>
        <dbReference type="Rhea" id="RHEA:69855"/>
        <dbReference type="Rhea" id="RHEA-COMP:14658"/>
        <dbReference type="Rhea" id="RHEA-COMP:17789"/>
        <dbReference type="ChEBI" id="CHEBI:15378"/>
        <dbReference type="ChEBI" id="CHEBI:57783"/>
        <dbReference type="ChEBI" id="CHEBI:58349"/>
        <dbReference type="ChEBI" id="CHEBI:65315"/>
        <dbReference type="ChEBI" id="CHEBI:74443"/>
    </reaction>
    <physiologicalReaction direction="right-to-left" evidence="17">
        <dbReference type="Rhea" id="RHEA:69857"/>
    </physiologicalReaction>
</comment>
<keyword evidence="4 20" id="KW-0285">Flavoprotein</keyword>
<evidence type="ECO:0000256" key="1">
    <source>
        <dbReference type="ARBA" id="ARBA00001917"/>
    </source>
</evidence>
<comment type="catalytic activity">
    <reaction evidence="16">
        <text>a 5,6-dihydrouridine in mRNA + NAD(+) = a uridine in mRNA + NADH + H(+)</text>
        <dbReference type="Rhea" id="RHEA:69851"/>
        <dbReference type="Rhea" id="RHEA-COMP:14658"/>
        <dbReference type="Rhea" id="RHEA-COMP:17789"/>
        <dbReference type="ChEBI" id="CHEBI:15378"/>
        <dbReference type="ChEBI" id="CHEBI:57540"/>
        <dbReference type="ChEBI" id="CHEBI:57945"/>
        <dbReference type="ChEBI" id="CHEBI:65315"/>
        <dbReference type="ChEBI" id="CHEBI:74443"/>
    </reaction>
    <physiologicalReaction direction="right-to-left" evidence="16">
        <dbReference type="Rhea" id="RHEA:69853"/>
    </physiologicalReaction>
</comment>
<feature type="domain" description="C3H1-type" evidence="22">
    <location>
        <begin position="130"/>
        <end position="155"/>
    </location>
</feature>
<keyword evidence="14 20" id="KW-0520">NAD</keyword>
<evidence type="ECO:0000256" key="3">
    <source>
        <dbReference type="ARBA" id="ARBA00022143"/>
    </source>
</evidence>
<keyword evidence="12 20" id="KW-0521">NADP</keyword>
<evidence type="ECO:0000256" key="16">
    <source>
        <dbReference type="ARBA" id="ARBA00048342"/>
    </source>
</evidence>
<keyword evidence="11 19" id="KW-0862">Zinc</keyword>
<dbReference type="EMBL" id="CAJVPI010001405">
    <property type="protein sequence ID" value="CAG8611223.1"/>
    <property type="molecule type" value="Genomic_DNA"/>
</dbReference>
<evidence type="ECO:0000256" key="17">
    <source>
        <dbReference type="ARBA" id="ARBA00049447"/>
    </source>
</evidence>
<evidence type="ECO:0000256" key="13">
    <source>
        <dbReference type="ARBA" id="ARBA00023002"/>
    </source>
</evidence>
<evidence type="ECO:0000313" key="23">
    <source>
        <dbReference type="EMBL" id="CAG8611223.1"/>
    </source>
</evidence>
<dbReference type="GO" id="GO:0006397">
    <property type="term" value="P:mRNA processing"/>
    <property type="evidence" value="ECO:0007669"/>
    <property type="project" value="UniProtKB-KW"/>
</dbReference>
<keyword evidence="10 19" id="KW-0863">Zinc-finger</keyword>
<evidence type="ECO:0000256" key="19">
    <source>
        <dbReference type="PROSITE-ProRule" id="PRU00723"/>
    </source>
</evidence>
<dbReference type="Proteomes" id="UP000789739">
    <property type="component" value="Unassembled WGS sequence"/>
</dbReference>
<evidence type="ECO:0000256" key="2">
    <source>
        <dbReference type="ARBA" id="ARBA00012376"/>
    </source>
</evidence>
<evidence type="ECO:0000259" key="22">
    <source>
        <dbReference type="PROSITE" id="PS50103"/>
    </source>
</evidence>
<dbReference type="GO" id="GO:0008270">
    <property type="term" value="F:zinc ion binding"/>
    <property type="evidence" value="ECO:0007669"/>
    <property type="project" value="UniProtKB-KW"/>
</dbReference>
<keyword evidence="9" id="KW-0677">Repeat</keyword>
<evidence type="ECO:0000256" key="5">
    <source>
        <dbReference type="ARBA" id="ARBA00022643"/>
    </source>
</evidence>
<keyword evidence="7 20" id="KW-0819">tRNA processing</keyword>
<name>A0A9N9CRG0_9GLOM</name>
<evidence type="ECO:0000256" key="8">
    <source>
        <dbReference type="ARBA" id="ARBA00022723"/>
    </source>
</evidence>
<dbReference type="GO" id="GO:0050660">
    <property type="term" value="F:flavin adenine dinucleotide binding"/>
    <property type="evidence" value="ECO:0007669"/>
    <property type="project" value="UniProtKB-UniRule"/>
</dbReference>
<dbReference type="InterPro" id="IPR000571">
    <property type="entry name" value="Znf_CCCH"/>
</dbReference>
<comment type="cofactor">
    <cofactor evidence="1 20">
        <name>FMN</name>
        <dbReference type="ChEBI" id="CHEBI:58210"/>
    </cofactor>
</comment>
<keyword evidence="5 20" id="KW-0288">FMN</keyword>
<dbReference type="OrthoDB" id="259935at2759"/>
<dbReference type="Pfam" id="PF25585">
    <property type="entry name" value="zf-CCCH_DUS3L"/>
    <property type="match status" value="1"/>
</dbReference>
<feature type="zinc finger region" description="C3H1-type" evidence="19">
    <location>
        <begin position="130"/>
        <end position="155"/>
    </location>
</feature>
<evidence type="ECO:0000256" key="14">
    <source>
        <dbReference type="ARBA" id="ARBA00023027"/>
    </source>
</evidence>
<dbReference type="Gene3D" id="3.20.20.70">
    <property type="entry name" value="Aldolase class I"/>
    <property type="match status" value="1"/>
</dbReference>
<dbReference type="AlphaFoldDB" id="A0A9N9CRG0"/>
<dbReference type="PROSITE" id="PS01136">
    <property type="entry name" value="UPF0034"/>
    <property type="match status" value="1"/>
</dbReference>
<dbReference type="GO" id="GO:0102265">
    <property type="term" value="F:tRNA-dihydrouridine47 synthase activity"/>
    <property type="evidence" value="ECO:0007669"/>
    <property type="project" value="UniProtKB-EC"/>
</dbReference>
<comment type="similarity">
    <text evidence="20">Belongs to the dus family. Dus3 subfamily.</text>
</comment>
<evidence type="ECO:0000256" key="12">
    <source>
        <dbReference type="ARBA" id="ARBA00022857"/>
    </source>
</evidence>
<feature type="region of interest" description="Disordered" evidence="21">
    <location>
        <begin position="1"/>
        <end position="38"/>
    </location>
</feature>
<feature type="compositionally biased region" description="Polar residues" evidence="21">
    <location>
        <begin position="1"/>
        <end position="11"/>
    </location>
</feature>
<dbReference type="InterPro" id="IPR013785">
    <property type="entry name" value="Aldolase_TIM"/>
</dbReference>
<dbReference type="SUPFAM" id="SSF51395">
    <property type="entry name" value="FMN-linked oxidoreductases"/>
    <property type="match status" value="1"/>
</dbReference>